<gene>
    <name evidence="4" type="ORF">EYH45_06695</name>
</gene>
<dbReference type="Gene3D" id="1.10.10.10">
    <property type="entry name" value="Winged helix-like DNA-binding domain superfamily/Winged helix DNA-binding domain"/>
    <property type="match status" value="1"/>
</dbReference>
<feature type="domain" description="HTH marR-type" evidence="2">
    <location>
        <begin position="159"/>
        <end position="201"/>
    </location>
</feature>
<organism evidence="4 5">
    <name type="scientific">Caldiarchaeum subterraneum</name>
    <dbReference type="NCBI Taxonomy" id="311458"/>
    <lineage>
        <taxon>Archaea</taxon>
        <taxon>Nitrososphaerota</taxon>
        <taxon>Candidatus Caldarchaeales</taxon>
        <taxon>Candidatus Caldarchaeaceae</taxon>
        <taxon>Candidatus Caldarchaeum</taxon>
    </lineage>
</organism>
<dbReference type="Pfam" id="PF12802">
    <property type="entry name" value="MarR_2"/>
    <property type="match status" value="1"/>
</dbReference>
<protein>
    <submittedName>
        <fullName evidence="4">Winged helix-turn-helix transcriptional regulator</fullName>
    </submittedName>
</protein>
<keyword evidence="1" id="KW-0175">Coiled coil</keyword>
<name>A0A832ZWQ5_CALS0</name>
<feature type="coiled-coil region" evidence="1">
    <location>
        <begin position="71"/>
        <end position="98"/>
    </location>
</feature>
<dbReference type="InterPro" id="IPR054588">
    <property type="entry name" value="Csa3_N"/>
</dbReference>
<accession>A0A832ZWQ5</accession>
<dbReference type="EMBL" id="DQVM01000127">
    <property type="protein sequence ID" value="HIQ30234.1"/>
    <property type="molecule type" value="Genomic_DNA"/>
</dbReference>
<dbReference type="InterPro" id="IPR036390">
    <property type="entry name" value="WH_DNA-bd_sf"/>
</dbReference>
<evidence type="ECO:0000259" key="3">
    <source>
        <dbReference type="Pfam" id="PF22662"/>
    </source>
</evidence>
<evidence type="ECO:0000313" key="4">
    <source>
        <dbReference type="EMBL" id="HIQ30234.1"/>
    </source>
</evidence>
<sequence length="231" mass="25950">MGKKAVFVNMGFDPTASLDIMSALSLASGDRLVVVYPRSIEESPRLRSEQARGQVRNYISTLRALGRDIGYGELELNLENLSEAIESLLTAVKSLKGEGYSVYFELTGGTRAVTILMMLVAFWFADYVDEITFIIDVTRDRYRMPVVSPIQVNKNHVRRVLAVIASHSSVRRREICNTLGMSESSVSRAISELKRGGIVEERLRTVSLSERFNVLSPIFKHLDTYLADLRK</sequence>
<dbReference type="InterPro" id="IPR000835">
    <property type="entry name" value="HTH_MarR-typ"/>
</dbReference>
<dbReference type="SUPFAM" id="SSF46785">
    <property type="entry name" value="Winged helix' DNA-binding domain"/>
    <property type="match status" value="1"/>
</dbReference>
<dbReference type="GO" id="GO:0003700">
    <property type="term" value="F:DNA-binding transcription factor activity"/>
    <property type="evidence" value="ECO:0007669"/>
    <property type="project" value="InterPro"/>
</dbReference>
<dbReference type="Proteomes" id="UP000608579">
    <property type="component" value="Unassembled WGS sequence"/>
</dbReference>
<dbReference type="Gene3D" id="3.40.50.11700">
    <property type="match status" value="1"/>
</dbReference>
<proteinExistence type="predicted"/>
<dbReference type="Pfam" id="PF22662">
    <property type="entry name" value="Csa3_N"/>
    <property type="match status" value="1"/>
</dbReference>
<dbReference type="InterPro" id="IPR036388">
    <property type="entry name" value="WH-like_DNA-bd_sf"/>
</dbReference>
<feature type="domain" description="Csa3 N-terminal" evidence="3">
    <location>
        <begin position="5"/>
        <end position="122"/>
    </location>
</feature>
<evidence type="ECO:0000256" key="1">
    <source>
        <dbReference type="SAM" id="Coils"/>
    </source>
</evidence>
<evidence type="ECO:0000313" key="5">
    <source>
        <dbReference type="Proteomes" id="UP000608579"/>
    </source>
</evidence>
<reference evidence="4" key="1">
    <citation type="journal article" date="2020" name="ISME J.">
        <title>Gammaproteobacteria mediating utilization of methyl-, sulfur- and petroleum organic compounds in deep ocean hydrothermal plumes.</title>
        <authorList>
            <person name="Zhou Z."/>
            <person name="Liu Y."/>
            <person name="Pan J."/>
            <person name="Cron B.R."/>
            <person name="Toner B.M."/>
            <person name="Anantharaman K."/>
            <person name="Breier J.A."/>
            <person name="Dick G.J."/>
            <person name="Li M."/>
        </authorList>
    </citation>
    <scope>NUCLEOTIDE SEQUENCE</scope>
    <source>
        <strain evidence="4">SZUA-1515</strain>
    </source>
</reference>
<comment type="caution">
    <text evidence="4">The sequence shown here is derived from an EMBL/GenBank/DDBJ whole genome shotgun (WGS) entry which is preliminary data.</text>
</comment>
<dbReference type="AlphaFoldDB" id="A0A832ZWQ5"/>
<evidence type="ECO:0000259" key="2">
    <source>
        <dbReference type="Pfam" id="PF12802"/>
    </source>
</evidence>